<proteinExistence type="predicted"/>
<name>A0ABP8C052_9FLAO</name>
<keyword evidence="1" id="KW-0547">Nucleotide-binding</keyword>
<dbReference type="RefSeq" id="WP_344786165.1">
    <property type="nucleotide sequence ID" value="NZ_BAABCA010000001.1"/>
</dbReference>
<evidence type="ECO:0000313" key="5">
    <source>
        <dbReference type="Proteomes" id="UP001501496"/>
    </source>
</evidence>
<evidence type="ECO:0000313" key="4">
    <source>
        <dbReference type="EMBL" id="GAA4231038.1"/>
    </source>
</evidence>
<reference evidence="5" key="1">
    <citation type="journal article" date="2019" name="Int. J. Syst. Evol. Microbiol.">
        <title>The Global Catalogue of Microorganisms (GCM) 10K type strain sequencing project: providing services to taxonomists for standard genome sequencing and annotation.</title>
        <authorList>
            <consortium name="The Broad Institute Genomics Platform"/>
            <consortium name="The Broad Institute Genome Sequencing Center for Infectious Disease"/>
            <person name="Wu L."/>
            <person name="Ma J."/>
        </authorList>
    </citation>
    <scope>NUCLEOTIDE SEQUENCE [LARGE SCALE GENOMIC DNA]</scope>
    <source>
        <strain evidence="5">JCM 17630</strain>
    </source>
</reference>
<evidence type="ECO:0000259" key="3">
    <source>
        <dbReference type="PROSITE" id="PS50893"/>
    </source>
</evidence>
<evidence type="ECO:0000256" key="2">
    <source>
        <dbReference type="ARBA" id="ARBA00022840"/>
    </source>
</evidence>
<evidence type="ECO:0000256" key="1">
    <source>
        <dbReference type="ARBA" id="ARBA00022741"/>
    </source>
</evidence>
<keyword evidence="2" id="KW-0067">ATP-binding</keyword>
<dbReference type="Proteomes" id="UP001501496">
    <property type="component" value="Unassembled WGS sequence"/>
</dbReference>
<dbReference type="InterPro" id="IPR003439">
    <property type="entry name" value="ABC_transporter-like_ATP-bd"/>
</dbReference>
<dbReference type="PANTHER" id="PTHR43158:SF2">
    <property type="entry name" value="SKFA PEPTIDE EXPORT ATP-BINDING PROTEIN SKFE"/>
    <property type="match status" value="1"/>
</dbReference>
<keyword evidence="5" id="KW-1185">Reference proteome</keyword>
<gene>
    <name evidence="4" type="ORF">GCM10022291_02600</name>
</gene>
<protein>
    <recommendedName>
        <fullName evidence="3">ABC transporter domain-containing protein</fullName>
    </recommendedName>
</protein>
<dbReference type="InterPro" id="IPR003593">
    <property type="entry name" value="AAA+_ATPase"/>
</dbReference>
<dbReference type="InterPro" id="IPR027417">
    <property type="entry name" value="P-loop_NTPase"/>
</dbReference>
<dbReference type="PROSITE" id="PS50893">
    <property type="entry name" value="ABC_TRANSPORTER_2"/>
    <property type="match status" value="1"/>
</dbReference>
<dbReference type="SMART" id="SM00382">
    <property type="entry name" value="AAA"/>
    <property type="match status" value="1"/>
</dbReference>
<dbReference type="PANTHER" id="PTHR43158">
    <property type="entry name" value="SKFA PEPTIDE EXPORT ATP-BINDING PROTEIN SKFE"/>
    <property type="match status" value="1"/>
</dbReference>
<dbReference type="SUPFAM" id="SSF52540">
    <property type="entry name" value="P-loop containing nucleoside triphosphate hydrolases"/>
    <property type="match status" value="2"/>
</dbReference>
<dbReference type="Pfam" id="PF00005">
    <property type="entry name" value="ABC_tran"/>
    <property type="match status" value="1"/>
</dbReference>
<organism evidence="4 5">
    <name type="scientific">Postechiella marina</name>
    <dbReference type="NCBI Taxonomy" id="943941"/>
    <lineage>
        <taxon>Bacteria</taxon>
        <taxon>Pseudomonadati</taxon>
        <taxon>Bacteroidota</taxon>
        <taxon>Flavobacteriia</taxon>
        <taxon>Flavobacteriales</taxon>
        <taxon>Flavobacteriaceae</taxon>
        <taxon>Postechiella</taxon>
    </lineage>
</organism>
<comment type="caution">
    <text evidence="4">The sequence shown here is derived from an EMBL/GenBank/DDBJ whole genome shotgun (WGS) entry which is preliminary data.</text>
</comment>
<sequence length="409" mass="46769">MTKLKHVAVYISNKQNKKSLIEGILSNQFFSDSFDKNYALFSDITLNKFIDEERRHGQFDVETKTKNSLRNSSQGERRKALLQHIISKKPKCIIVDNAFDSLDVQAQSDIKKSLEALSAETIIIQISNRKRDVLSFIETVFKIENGTLVVINNLETPKTFKNFVLDLPQDYKQLKNKFSVLIHLRDVTLSYGKRCILKHINWEIKPGEFWQLIGPNGSGKSTILNLISGDNPKGFMQDMTLFDMKKGSGESVWDIKKHIGFFSSDMLIGFKRKDSIENMIVSGFLDSIGLYKIPNERQIQIAHQWLRLLNMFDIKDKNFNLLSDGHKRLVLIARAMVKQPPLLILDEPINGLDDFDAEMFSELINKIAKESNTAILYVSHREEKNIKPHFVFKLTSSKAGSTGSVIVKK</sequence>
<feature type="domain" description="ABC transporter" evidence="3">
    <location>
        <begin position="182"/>
        <end position="408"/>
    </location>
</feature>
<dbReference type="Gene3D" id="3.40.50.300">
    <property type="entry name" value="P-loop containing nucleotide triphosphate hydrolases"/>
    <property type="match status" value="2"/>
</dbReference>
<accession>A0ABP8C052</accession>
<dbReference type="EMBL" id="BAABCA010000001">
    <property type="protein sequence ID" value="GAA4231038.1"/>
    <property type="molecule type" value="Genomic_DNA"/>
</dbReference>